<dbReference type="SUPFAM" id="SSF52266">
    <property type="entry name" value="SGNH hydrolase"/>
    <property type="match status" value="1"/>
</dbReference>
<dbReference type="PANTHER" id="PTHR30383:SF5">
    <property type="entry name" value="SGNH HYDROLASE-TYPE ESTERASE DOMAIN-CONTAINING PROTEIN"/>
    <property type="match status" value="1"/>
</dbReference>
<dbReference type="AlphaFoldDB" id="A0A1W6MUG7"/>
<evidence type="ECO:0000313" key="3">
    <source>
        <dbReference type="Proteomes" id="UP000193978"/>
    </source>
</evidence>
<dbReference type="KEGG" id="mbry:B1812_09075"/>
<dbReference type="OrthoDB" id="7203637at2"/>
<dbReference type="Gene3D" id="3.40.50.1110">
    <property type="entry name" value="SGNH hydrolase"/>
    <property type="match status" value="1"/>
</dbReference>
<feature type="chain" id="PRO_5012800353" evidence="1">
    <location>
        <begin position="23"/>
        <end position="272"/>
    </location>
</feature>
<organism evidence="2 3">
    <name type="scientific">Methylocystis bryophila</name>
    <dbReference type="NCBI Taxonomy" id="655015"/>
    <lineage>
        <taxon>Bacteria</taxon>
        <taxon>Pseudomonadati</taxon>
        <taxon>Pseudomonadota</taxon>
        <taxon>Alphaproteobacteria</taxon>
        <taxon>Hyphomicrobiales</taxon>
        <taxon>Methylocystaceae</taxon>
        <taxon>Methylocystis</taxon>
    </lineage>
</organism>
<dbReference type="RefSeq" id="WP_085771299.1">
    <property type="nucleotide sequence ID" value="NZ_AP027149.1"/>
</dbReference>
<evidence type="ECO:0000313" key="2">
    <source>
        <dbReference type="EMBL" id="ARN81207.1"/>
    </source>
</evidence>
<feature type="signal peptide" evidence="1">
    <location>
        <begin position="1"/>
        <end position="22"/>
    </location>
</feature>
<sequence length="272" mass="29158">MARTHKSQLGATLALLIGGTLAAASPSRAEGTPAPAIVIAPPPFNPACAVPNSDIAAPSTLPVLAAALKERKAARLLAIGSSSTAGVGASSSDKTYPARLEVVLESALNGADLQIINRGASGETADVAAERLRGEVALTKPDVVLWQLGTNDALARVPVAQFEDTVRSAVAWLKENRIDVVLVGMQYTPRLARDPNYASIRESLKRIATEQNVLYVRRYDAMRYIEQAHANLELMSRDNFHLNDLGYECMAEHVAHAMILSLFPAKPRRSTE</sequence>
<accession>A0A1W6MUG7</accession>
<keyword evidence="1" id="KW-0732">Signal</keyword>
<reference evidence="2 3" key="1">
    <citation type="submission" date="2017-02" db="EMBL/GenBank/DDBJ databases">
        <authorList>
            <person name="Peterson S.W."/>
        </authorList>
    </citation>
    <scope>NUCLEOTIDE SEQUENCE [LARGE SCALE GENOMIC DNA]</scope>
    <source>
        <strain evidence="2 3">S285</strain>
    </source>
</reference>
<keyword evidence="3" id="KW-1185">Reference proteome</keyword>
<name>A0A1W6MUG7_9HYPH</name>
<dbReference type="Proteomes" id="UP000193978">
    <property type="component" value="Chromosome"/>
</dbReference>
<dbReference type="InterPro" id="IPR036514">
    <property type="entry name" value="SGNH_hydro_sf"/>
</dbReference>
<dbReference type="InterPro" id="IPR051532">
    <property type="entry name" value="Ester_Hydrolysis_Enzymes"/>
</dbReference>
<dbReference type="PANTHER" id="PTHR30383">
    <property type="entry name" value="THIOESTERASE 1/PROTEASE 1/LYSOPHOSPHOLIPASE L1"/>
    <property type="match status" value="1"/>
</dbReference>
<dbReference type="Pfam" id="PF25182">
    <property type="entry name" value="NonGDSL"/>
    <property type="match status" value="1"/>
</dbReference>
<gene>
    <name evidence="2" type="ORF">B1812_09075</name>
</gene>
<dbReference type="InterPro" id="IPR057572">
    <property type="entry name" value="NonGDSL"/>
</dbReference>
<proteinExistence type="predicted"/>
<dbReference type="STRING" id="655015.B1812_09075"/>
<evidence type="ECO:0000256" key="1">
    <source>
        <dbReference type="SAM" id="SignalP"/>
    </source>
</evidence>
<dbReference type="GO" id="GO:0004622">
    <property type="term" value="F:phosphatidylcholine lysophospholipase activity"/>
    <property type="evidence" value="ECO:0007669"/>
    <property type="project" value="TreeGrafter"/>
</dbReference>
<protein>
    <submittedName>
        <fullName evidence="2">GDSL family lipase</fullName>
    </submittedName>
</protein>
<dbReference type="EMBL" id="CP019948">
    <property type="protein sequence ID" value="ARN81207.1"/>
    <property type="molecule type" value="Genomic_DNA"/>
</dbReference>